<feature type="transmembrane region" description="Helical" evidence="2">
    <location>
        <begin position="138"/>
        <end position="158"/>
    </location>
</feature>
<reference evidence="3 4" key="1">
    <citation type="submission" date="2023-01" db="EMBL/GenBank/DDBJ databases">
        <title>Analysis of 21 Apiospora genomes using comparative genomics revels a genus with tremendous synthesis potential of carbohydrate active enzymes and secondary metabolites.</title>
        <authorList>
            <person name="Sorensen T."/>
        </authorList>
    </citation>
    <scope>NUCLEOTIDE SEQUENCE [LARGE SCALE GENOMIC DNA]</scope>
    <source>
        <strain evidence="3 4">CBS 83171</strain>
    </source>
</reference>
<organism evidence="3 4">
    <name type="scientific">Apiospora saccharicola</name>
    <dbReference type="NCBI Taxonomy" id="335842"/>
    <lineage>
        <taxon>Eukaryota</taxon>
        <taxon>Fungi</taxon>
        <taxon>Dikarya</taxon>
        <taxon>Ascomycota</taxon>
        <taxon>Pezizomycotina</taxon>
        <taxon>Sordariomycetes</taxon>
        <taxon>Xylariomycetidae</taxon>
        <taxon>Amphisphaeriales</taxon>
        <taxon>Apiosporaceae</taxon>
        <taxon>Apiospora</taxon>
    </lineage>
</organism>
<feature type="transmembrane region" description="Helical" evidence="2">
    <location>
        <begin position="102"/>
        <end position="126"/>
    </location>
</feature>
<keyword evidence="2" id="KW-0472">Membrane</keyword>
<proteinExistence type="predicted"/>
<dbReference type="PANTHER" id="PTHR35179">
    <property type="entry name" value="PROTEIN CBG02620"/>
    <property type="match status" value="1"/>
</dbReference>
<gene>
    <name evidence="3" type="ORF">PG996_002164</name>
</gene>
<keyword evidence="2" id="KW-1133">Transmembrane helix</keyword>
<feature type="transmembrane region" description="Helical" evidence="2">
    <location>
        <begin position="31"/>
        <end position="49"/>
    </location>
</feature>
<feature type="transmembrane region" description="Helical" evidence="2">
    <location>
        <begin position="212"/>
        <end position="231"/>
    </location>
</feature>
<feature type="transmembrane region" description="Helical" evidence="2">
    <location>
        <begin position="70"/>
        <end position="90"/>
    </location>
</feature>
<keyword evidence="4" id="KW-1185">Reference proteome</keyword>
<protein>
    <submittedName>
        <fullName evidence="3">Uncharacterized protein</fullName>
    </submittedName>
</protein>
<keyword evidence="2" id="KW-0812">Transmembrane</keyword>
<evidence type="ECO:0000313" key="3">
    <source>
        <dbReference type="EMBL" id="KAK8083383.1"/>
    </source>
</evidence>
<sequence length="431" mass="47911">MNSSAPFPMPGNDGPSRAFGGPLSVLGTDTGLATFFLGFTVAAAAFTFLQGIKQTRGVWSRSKNLDRSPYIIMLWLEWTADGAMAIITYLHITGIIPGRLPFYFAIVLLWVFQIQCIMGILVNRVSLLMYNPRKSRRLKWSVVALLGVINLSGFFIFIPSQLGVNATWVFADAIWDRLEKTIFAALDLSLNLYFIHLVRANLIENGLLRYKMLYWVNLVMVFVSISLDVCYSHRFDLKGLRVSKSLLVVGKSTSLHNCTNVLSTPHSFVQFHPICYLIKLNIEMNMADLIAKIAKASRRRLGIAAVHTSQVRMTPRLVSGKDSFSLRFSGGTSTTSGARSSHHRATEMGAAAAAAVVMENPFENNLAPFENNLKDVRFTDAGRLLVSNDDARRSTGTGGTAEAEETEEKEAKGKEAEGKRWEKMTQQDQQR</sequence>
<comment type="caution">
    <text evidence="3">The sequence shown here is derived from an EMBL/GenBank/DDBJ whole genome shotgun (WGS) entry which is preliminary data.</text>
</comment>
<accession>A0ABR1WIP3</accession>
<name>A0ABR1WIP3_9PEZI</name>
<dbReference type="Proteomes" id="UP001446871">
    <property type="component" value="Unassembled WGS sequence"/>
</dbReference>
<evidence type="ECO:0000313" key="4">
    <source>
        <dbReference type="Proteomes" id="UP001446871"/>
    </source>
</evidence>
<feature type="compositionally biased region" description="Basic and acidic residues" evidence="1">
    <location>
        <begin position="409"/>
        <end position="431"/>
    </location>
</feature>
<evidence type="ECO:0000256" key="1">
    <source>
        <dbReference type="SAM" id="MobiDB-lite"/>
    </source>
</evidence>
<evidence type="ECO:0000256" key="2">
    <source>
        <dbReference type="SAM" id="Phobius"/>
    </source>
</evidence>
<dbReference type="EMBL" id="JAQQWM010000001">
    <property type="protein sequence ID" value="KAK8083383.1"/>
    <property type="molecule type" value="Genomic_DNA"/>
</dbReference>
<dbReference type="PANTHER" id="PTHR35179:SF2">
    <property type="entry name" value="START DOMAIN-CONTAINING PROTEIN"/>
    <property type="match status" value="1"/>
</dbReference>
<feature type="region of interest" description="Disordered" evidence="1">
    <location>
        <begin position="389"/>
        <end position="431"/>
    </location>
</feature>